<comment type="caution">
    <text evidence="1">The sequence shown here is derived from an EMBL/GenBank/DDBJ whole genome shotgun (WGS) entry which is preliminary data.</text>
</comment>
<reference evidence="1" key="1">
    <citation type="journal article" date="2022" name="Int. J. Mol. Sci.">
        <title>Draft Genome of Tanacetum Coccineum: Genomic Comparison of Closely Related Tanacetum-Family Plants.</title>
        <authorList>
            <person name="Yamashiro T."/>
            <person name="Shiraishi A."/>
            <person name="Nakayama K."/>
            <person name="Satake H."/>
        </authorList>
    </citation>
    <scope>NUCLEOTIDE SEQUENCE</scope>
</reference>
<gene>
    <name evidence="1" type="ORF">Tco_0654894</name>
</gene>
<sequence length="194" mass="22125">MIPTTVSLWSLLSHENQRSKNKRSDTYRNEVDTRQYDSFTGIRPLLGFSKLFNANDEASFVHAPSECHAKQKTEVKSCRVDLDDSCEPRVVAPSLEWMLSMKRETVRRSPEAEAEALGTTLRRSSQYLNHRGFCVMCGSAGQSAGHMVALASKLEECPIWLVDIFKGEALVMGYDDMGYELWKPYLRNMMEEDM</sequence>
<protein>
    <submittedName>
        <fullName evidence="1">Uncharacterized protein</fullName>
    </submittedName>
</protein>
<dbReference type="EMBL" id="BQNB010009199">
    <property type="protein sequence ID" value="GJS60110.1"/>
    <property type="molecule type" value="Genomic_DNA"/>
</dbReference>
<accession>A0ABQ4X542</accession>
<organism evidence="1 2">
    <name type="scientific">Tanacetum coccineum</name>
    <dbReference type="NCBI Taxonomy" id="301880"/>
    <lineage>
        <taxon>Eukaryota</taxon>
        <taxon>Viridiplantae</taxon>
        <taxon>Streptophyta</taxon>
        <taxon>Embryophyta</taxon>
        <taxon>Tracheophyta</taxon>
        <taxon>Spermatophyta</taxon>
        <taxon>Magnoliopsida</taxon>
        <taxon>eudicotyledons</taxon>
        <taxon>Gunneridae</taxon>
        <taxon>Pentapetalae</taxon>
        <taxon>asterids</taxon>
        <taxon>campanulids</taxon>
        <taxon>Asterales</taxon>
        <taxon>Asteraceae</taxon>
        <taxon>Asteroideae</taxon>
        <taxon>Anthemideae</taxon>
        <taxon>Anthemidinae</taxon>
        <taxon>Tanacetum</taxon>
    </lineage>
</organism>
<proteinExistence type="predicted"/>
<evidence type="ECO:0000313" key="1">
    <source>
        <dbReference type="EMBL" id="GJS60110.1"/>
    </source>
</evidence>
<keyword evidence="2" id="KW-1185">Reference proteome</keyword>
<evidence type="ECO:0000313" key="2">
    <source>
        <dbReference type="Proteomes" id="UP001151760"/>
    </source>
</evidence>
<reference evidence="1" key="2">
    <citation type="submission" date="2022-01" db="EMBL/GenBank/DDBJ databases">
        <authorList>
            <person name="Yamashiro T."/>
            <person name="Shiraishi A."/>
            <person name="Satake H."/>
            <person name="Nakayama K."/>
        </authorList>
    </citation>
    <scope>NUCLEOTIDE SEQUENCE</scope>
</reference>
<dbReference type="Proteomes" id="UP001151760">
    <property type="component" value="Unassembled WGS sequence"/>
</dbReference>
<name>A0ABQ4X542_9ASTR</name>